<reference evidence="1" key="1">
    <citation type="submission" date="2020-05" db="EMBL/GenBank/DDBJ databases">
        <authorList>
            <person name="Chiriac C."/>
            <person name="Salcher M."/>
            <person name="Ghai R."/>
            <person name="Kavagutti S V."/>
        </authorList>
    </citation>
    <scope>NUCLEOTIDE SEQUENCE</scope>
</reference>
<dbReference type="AlphaFoldDB" id="A0A6J6SBF2"/>
<sequence>MSAAQTGCVATSAVAEATVVKRSDGTQVAKCAPRSRPLTMMSFHWRLERRRNSLRARKATQTPVAPEPMKQRQKAIASAGATVAVMSGPEADTNAIAMPIHRTSIRAGRVRLVRGLPPKDGSS</sequence>
<name>A0A6J6SBF2_9ZZZZ</name>
<gene>
    <name evidence="1" type="ORF">UFOPK2786_00233</name>
</gene>
<accession>A0A6J6SBF2</accession>
<protein>
    <submittedName>
        <fullName evidence="1">Unannotated protein</fullName>
    </submittedName>
</protein>
<dbReference type="EMBL" id="CAEZYW010000022">
    <property type="protein sequence ID" value="CAB4731867.1"/>
    <property type="molecule type" value="Genomic_DNA"/>
</dbReference>
<evidence type="ECO:0000313" key="1">
    <source>
        <dbReference type="EMBL" id="CAB4731867.1"/>
    </source>
</evidence>
<proteinExistence type="predicted"/>
<organism evidence="1">
    <name type="scientific">freshwater metagenome</name>
    <dbReference type="NCBI Taxonomy" id="449393"/>
    <lineage>
        <taxon>unclassified sequences</taxon>
        <taxon>metagenomes</taxon>
        <taxon>ecological metagenomes</taxon>
    </lineage>
</organism>